<evidence type="ECO:0000313" key="3">
    <source>
        <dbReference type="Proteomes" id="UP000438429"/>
    </source>
</evidence>
<proteinExistence type="predicted"/>
<comment type="caution">
    <text evidence="2">The sequence shown here is derived from an EMBL/GenBank/DDBJ whole genome shotgun (WGS) entry which is preliminary data.</text>
</comment>
<evidence type="ECO:0000256" key="1">
    <source>
        <dbReference type="SAM" id="MobiDB-lite"/>
    </source>
</evidence>
<dbReference type="AlphaFoldDB" id="A0A6A4RVL8"/>
<evidence type="ECO:0000313" key="2">
    <source>
        <dbReference type="EMBL" id="KAF0023410.1"/>
    </source>
</evidence>
<gene>
    <name evidence="2" type="ORF">F2P81_024040</name>
</gene>
<accession>A0A6A4RVL8</accession>
<dbReference type="EMBL" id="VEVO01000022">
    <property type="protein sequence ID" value="KAF0023410.1"/>
    <property type="molecule type" value="Genomic_DNA"/>
</dbReference>
<feature type="region of interest" description="Disordered" evidence="1">
    <location>
        <begin position="263"/>
        <end position="291"/>
    </location>
</feature>
<sequence>MLVSTSYDATTTLAFHVLQCLLRVQILSIKVLGFTMRRIQPARIWRVEEGFRVDMLGCLIDTLYVWNDSYPEWGGSEGLASIWETLTQLRVHKYVPHAIPEELRKVYCEQVMGRMRGLAGSPSKPRSRINLRSLSWTAPDIHSPTEQRAARSLSEDEQMLRRVYRMCEFSDSDVPTSDTWGILGSECRYKDCSLPIGQNHKVHPYGPFFVRIQNQILKWNRAIVVEPVTSGLTFVGQLNPNSDLTGDMLARALLDTFASNTYPEPPLDSGSGGNSAETDSRNCAGGSSPIDTVRETGEILRRAAEIEDSQYYSMYYTS</sequence>
<name>A0A6A4RVL8_SCOMX</name>
<organism evidence="2 3">
    <name type="scientific">Scophthalmus maximus</name>
    <name type="common">Turbot</name>
    <name type="synonym">Psetta maxima</name>
    <dbReference type="NCBI Taxonomy" id="52904"/>
    <lineage>
        <taxon>Eukaryota</taxon>
        <taxon>Metazoa</taxon>
        <taxon>Chordata</taxon>
        <taxon>Craniata</taxon>
        <taxon>Vertebrata</taxon>
        <taxon>Euteleostomi</taxon>
        <taxon>Actinopterygii</taxon>
        <taxon>Neopterygii</taxon>
        <taxon>Teleostei</taxon>
        <taxon>Neoteleostei</taxon>
        <taxon>Acanthomorphata</taxon>
        <taxon>Carangaria</taxon>
        <taxon>Pleuronectiformes</taxon>
        <taxon>Pleuronectoidei</taxon>
        <taxon>Scophthalmidae</taxon>
        <taxon>Scophthalmus</taxon>
    </lineage>
</organism>
<reference evidence="2 3" key="1">
    <citation type="submission" date="2019-06" db="EMBL/GenBank/DDBJ databases">
        <title>Draft genomes of female and male turbot (Scophthalmus maximus).</title>
        <authorList>
            <person name="Xu H."/>
            <person name="Xu X.-W."/>
            <person name="Shao C."/>
            <person name="Chen S."/>
        </authorList>
    </citation>
    <scope>NUCLEOTIDE SEQUENCE [LARGE SCALE GENOMIC DNA]</scope>
    <source>
        <strain evidence="2">Ysfricsl-2016a</strain>
        <tissue evidence="2">Blood</tissue>
    </source>
</reference>
<dbReference type="Proteomes" id="UP000438429">
    <property type="component" value="Unassembled WGS sequence"/>
</dbReference>
<protein>
    <submittedName>
        <fullName evidence="2">Uncharacterized protein</fullName>
    </submittedName>
</protein>